<evidence type="ECO:0000256" key="5">
    <source>
        <dbReference type="ARBA" id="ARBA00023134"/>
    </source>
</evidence>
<dbReference type="Ensembl" id="ENSATET00000034812.3">
    <property type="protein sequence ID" value="ENSATEP00000034314.1"/>
    <property type="gene ID" value="ENSATEG00000023578.3"/>
</dbReference>
<feature type="compositionally biased region" description="Basic and acidic residues" evidence="8">
    <location>
        <begin position="158"/>
        <end position="188"/>
    </location>
</feature>
<dbReference type="STRING" id="64144.ENSATEP00000034314"/>
<keyword evidence="4" id="KW-0256">Endoplasmic reticulum</keyword>
<dbReference type="SUPFAM" id="SSF52540">
    <property type="entry name" value="P-loop containing nucleoside triphosphate hydrolases"/>
    <property type="match status" value="1"/>
</dbReference>
<dbReference type="GO" id="GO:0005785">
    <property type="term" value="C:signal recognition particle receptor complex"/>
    <property type="evidence" value="ECO:0007669"/>
    <property type="project" value="InterPro"/>
</dbReference>
<gene>
    <name evidence="10" type="primary">SRPRA</name>
</gene>
<reference evidence="10" key="3">
    <citation type="submission" date="2025-09" db="UniProtKB">
        <authorList>
            <consortium name="Ensembl"/>
        </authorList>
    </citation>
    <scope>IDENTIFICATION</scope>
</reference>
<dbReference type="InterPro" id="IPR011012">
    <property type="entry name" value="Longin-like_dom_sf"/>
</dbReference>
<feature type="compositionally biased region" description="Low complexity" evidence="8">
    <location>
        <begin position="316"/>
        <end position="327"/>
    </location>
</feature>
<dbReference type="Pfam" id="PF04086">
    <property type="entry name" value="SRP-alpha_N"/>
    <property type="match status" value="1"/>
</dbReference>
<dbReference type="CDD" id="cd17876">
    <property type="entry name" value="SRalpha_C"/>
    <property type="match status" value="1"/>
</dbReference>
<evidence type="ECO:0000256" key="7">
    <source>
        <dbReference type="ARBA" id="ARBA00023170"/>
    </source>
</evidence>
<dbReference type="InParanoid" id="A0A3Q1JTK7"/>
<dbReference type="Pfam" id="PF00448">
    <property type="entry name" value="SRP54"/>
    <property type="match status" value="1"/>
</dbReference>
<keyword evidence="3" id="KW-0547">Nucleotide-binding</keyword>
<dbReference type="FunFam" id="1.20.120.140:FF:000004">
    <property type="entry name" value="Signal recognition particle receptor subunit alpha"/>
    <property type="match status" value="1"/>
</dbReference>
<dbReference type="PANTHER" id="PTHR43134">
    <property type="entry name" value="SIGNAL RECOGNITION PARTICLE RECEPTOR SUBUNIT ALPHA"/>
    <property type="match status" value="1"/>
</dbReference>
<protein>
    <recommendedName>
        <fullName evidence="9">SRP54-type proteins GTP-binding domain-containing protein</fullName>
    </recommendedName>
</protein>
<dbReference type="CDD" id="cd14826">
    <property type="entry name" value="SR_alpha_SRX"/>
    <property type="match status" value="1"/>
</dbReference>
<keyword evidence="5" id="KW-0342">GTP-binding</keyword>
<dbReference type="GeneTree" id="ENSGT00550000074936"/>
<reference evidence="10" key="1">
    <citation type="submission" date="2021-04" db="EMBL/GenBank/DDBJ databases">
        <authorList>
            <consortium name="Wellcome Sanger Institute Data Sharing"/>
        </authorList>
    </citation>
    <scope>NUCLEOTIDE SEQUENCE [LARGE SCALE GENOMIC DNA]</scope>
</reference>
<dbReference type="InterPro" id="IPR036225">
    <property type="entry name" value="SRP/SRP_N"/>
</dbReference>
<dbReference type="PANTHER" id="PTHR43134:SF1">
    <property type="entry name" value="SIGNAL RECOGNITION PARTICLE RECEPTOR SUBUNIT ALPHA"/>
    <property type="match status" value="1"/>
</dbReference>
<evidence type="ECO:0000256" key="3">
    <source>
        <dbReference type="ARBA" id="ARBA00022741"/>
    </source>
</evidence>
<evidence type="ECO:0000256" key="1">
    <source>
        <dbReference type="ARBA" id="ARBA00004397"/>
    </source>
</evidence>
<feature type="region of interest" description="Disordered" evidence="8">
    <location>
        <begin position="127"/>
        <end position="277"/>
    </location>
</feature>
<dbReference type="FunFam" id="3.30.450.60:FF:000024">
    <property type="entry name" value="signal recognition particle receptor subunit alpha isoform X2"/>
    <property type="match status" value="1"/>
</dbReference>
<comment type="similarity">
    <text evidence="2">Belongs to the GTP-binding SRP family.</text>
</comment>
<evidence type="ECO:0000256" key="8">
    <source>
        <dbReference type="SAM" id="MobiDB-lite"/>
    </source>
</evidence>
<dbReference type="InterPro" id="IPR000897">
    <property type="entry name" value="SRP54_GTPase_dom"/>
</dbReference>
<proteinExistence type="inferred from homology"/>
<keyword evidence="6" id="KW-0472">Membrane</keyword>
<dbReference type="PROSITE" id="PS00300">
    <property type="entry name" value="SRP54"/>
    <property type="match status" value="1"/>
</dbReference>
<keyword evidence="11" id="KW-1185">Reference proteome</keyword>
<dbReference type="Gene3D" id="1.20.120.140">
    <property type="entry name" value="Signal recognition particle SRP54, nucleotide-binding domain"/>
    <property type="match status" value="1"/>
</dbReference>
<dbReference type="AlphaFoldDB" id="A0A3Q1JTK7"/>
<feature type="domain" description="SRP54-type proteins GTP-binding" evidence="9">
    <location>
        <begin position="623"/>
        <end position="636"/>
    </location>
</feature>
<dbReference type="InterPro" id="IPR042101">
    <property type="entry name" value="SRP54_N_sf"/>
</dbReference>
<feature type="compositionally biased region" description="Polar residues" evidence="8">
    <location>
        <begin position="267"/>
        <end position="277"/>
    </location>
</feature>
<accession>A0A3Q1JTK7</accession>
<dbReference type="Proteomes" id="UP000265040">
    <property type="component" value="Chromosome 13"/>
</dbReference>
<sequence>MLDFFTIFSKGGIVLWCFQGAGVTESFTAPVNALIHSVILQERSGNNSYNHEALSLKYKLDNEFELIFVVGFQKILTLTYVDKFLDDVQLHFRDRYKNELEQNGALKLLNNNFEFEDDFKILLREAEESSKGRSPAPMRSFKESEKSQKTVKSMIETKGGDKGKEQGGKKNKNTKKEAPAAEPAKGDQVKASSSGPKMAAENGNQGLTSEELIEKKREEFRRRMVGATEKPTKSPKPPKQPKGKQMRVWDMGGSSTKNLDYSERNGDSSANGVEQSQEAQIDAGMQFTSMKGDLQPVDYESSEEEEMEEEEEKVVVSETSKTSSKKGGSFGGMFGMLKGLVGSKSLTREDMEPVLEKMRDHLIAKNVAADIASQLCDSVAKKLEGKVMGTFTTVASTVKQALQDSLVQILQPKRRVDILRDVMEAQSQRRPYVITFCGVNGVGKSTNLAKISFWLIENGLTVLIAACDTFRAGAVEQLRTHQRRLNSLHPPEQNRGRAVVQLYEKGYGKDAAGIAMEAIAYARNQGFDVVLVDTAGRMQDNAPLMTALAKLIAVNMPDLVLFVGEALVGNEAVDQLVKFNQALADHSMSDKPRLIDGIVLTKFDTIDDKVGAAISMTYITGQPIVFVGTGQTYNDLRSLNARAVVSALMKA</sequence>
<dbReference type="SUPFAM" id="SSF47364">
    <property type="entry name" value="Domain of the SRP/SRP receptor G-proteins"/>
    <property type="match status" value="1"/>
</dbReference>
<dbReference type="GO" id="GO:0006886">
    <property type="term" value="P:intracellular protein transport"/>
    <property type="evidence" value="ECO:0007669"/>
    <property type="project" value="InterPro"/>
</dbReference>
<dbReference type="FunCoup" id="A0A3Q1JTK7">
    <property type="interactions" value="1781"/>
</dbReference>
<keyword evidence="7" id="KW-0675">Receptor</keyword>
<dbReference type="InterPro" id="IPR003593">
    <property type="entry name" value="AAA+_ATPase"/>
</dbReference>
<dbReference type="Gene3D" id="3.30.450.60">
    <property type="match status" value="1"/>
</dbReference>
<dbReference type="GO" id="GO:0006614">
    <property type="term" value="P:SRP-dependent cotranslational protein targeting to membrane"/>
    <property type="evidence" value="ECO:0007669"/>
    <property type="project" value="InterPro"/>
</dbReference>
<dbReference type="SMART" id="SM00963">
    <property type="entry name" value="SRP54_N"/>
    <property type="match status" value="1"/>
</dbReference>
<comment type="subcellular location">
    <subcellularLocation>
        <location evidence="1">Endoplasmic reticulum membrane</location>
        <topology evidence="1">Peripheral membrane protein</topology>
        <orientation evidence="1">Cytoplasmic side</orientation>
    </subcellularLocation>
</comment>
<dbReference type="GO" id="GO:0003924">
    <property type="term" value="F:GTPase activity"/>
    <property type="evidence" value="ECO:0007669"/>
    <property type="project" value="InterPro"/>
</dbReference>
<name>A0A3Q1JTK7_ANATE</name>
<dbReference type="InterPro" id="IPR013822">
    <property type="entry name" value="Signal_recog_particl_SRP54_hlx"/>
</dbReference>
<dbReference type="RefSeq" id="XP_026228142.1">
    <property type="nucleotide sequence ID" value="XM_026372357.1"/>
</dbReference>
<feature type="compositionally biased region" description="Basic and acidic residues" evidence="8">
    <location>
        <begin position="212"/>
        <end position="222"/>
    </location>
</feature>
<organism evidence="10 11">
    <name type="scientific">Anabas testudineus</name>
    <name type="common">Climbing perch</name>
    <name type="synonym">Anthias testudineus</name>
    <dbReference type="NCBI Taxonomy" id="64144"/>
    <lineage>
        <taxon>Eukaryota</taxon>
        <taxon>Metazoa</taxon>
        <taxon>Chordata</taxon>
        <taxon>Craniata</taxon>
        <taxon>Vertebrata</taxon>
        <taxon>Euteleostomi</taxon>
        <taxon>Actinopterygii</taxon>
        <taxon>Neopterygii</taxon>
        <taxon>Teleostei</taxon>
        <taxon>Neoteleostei</taxon>
        <taxon>Acanthomorphata</taxon>
        <taxon>Anabantaria</taxon>
        <taxon>Anabantiformes</taxon>
        <taxon>Anabantoidei</taxon>
        <taxon>Anabantidae</taxon>
        <taxon>Anabas</taxon>
    </lineage>
</organism>
<dbReference type="InterPro" id="IPR027417">
    <property type="entry name" value="P-loop_NTPase"/>
</dbReference>
<evidence type="ECO:0000313" key="11">
    <source>
        <dbReference type="Proteomes" id="UP000265040"/>
    </source>
</evidence>
<dbReference type="SUPFAM" id="SSF64356">
    <property type="entry name" value="SNARE-like"/>
    <property type="match status" value="1"/>
</dbReference>
<dbReference type="SMART" id="SM00382">
    <property type="entry name" value="AAA"/>
    <property type="match status" value="1"/>
</dbReference>
<evidence type="ECO:0000313" key="10">
    <source>
        <dbReference type="Ensembl" id="ENSATEP00000034314.1"/>
    </source>
</evidence>
<dbReference type="GO" id="GO:0005047">
    <property type="term" value="F:signal recognition particle binding"/>
    <property type="evidence" value="ECO:0007669"/>
    <property type="project" value="InterPro"/>
</dbReference>
<dbReference type="SMART" id="SM00962">
    <property type="entry name" value="SRP54"/>
    <property type="match status" value="1"/>
</dbReference>
<dbReference type="OMA" id="HLGWIDK"/>
<evidence type="ECO:0000259" key="9">
    <source>
        <dbReference type="PROSITE" id="PS00300"/>
    </source>
</evidence>
<reference evidence="10" key="2">
    <citation type="submission" date="2025-08" db="UniProtKB">
        <authorList>
            <consortium name="Ensembl"/>
        </authorList>
    </citation>
    <scope>IDENTIFICATION</scope>
</reference>
<dbReference type="InterPro" id="IPR007222">
    <property type="entry name" value="Sig_recog_particle_rcpt_asu_N"/>
</dbReference>
<feature type="region of interest" description="Disordered" evidence="8">
    <location>
        <begin position="301"/>
        <end position="327"/>
    </location>
</feature>
<evidence type="ECO:0000256" key="2">
    <source>
        <dbReference type="ARBA" id="ARBA00008531"/>
    </source>
</evidence>
<dbReference type="Pfam" id="PF02881">
    <property type="entry name" value="SRP54_N"/>
    <property type="match status" value="1"/>
</dbReference>
<dbReference type="OrthoDB" id="1727884at2759"/>
<evidence type="ECO:0000256" key="6">
    <source>
        <dbReference type="ARBA" id="ARBA00023136"/>
    </source>
</evidence>
<dbReference type="GO" id="GO:0005525">
    <property type="term" value="F:GTP binding"/>
    <property type="evidence" value="ECO:0007669"/>
    <property type="project" value="UniProtKB-KW"/>
</dbReference>
<evidence type="ECO:0000256" key="4">
    <source>
        <dbReference type="ARBA" id="ARBA00022824"/>
    </source>
</evidence>
<dbReference type="Gene3D" id="3.40.50.300">
    <property type="entry name" value="P-loop containing nucleotide triphosphate hydrolases"/>
    <property type="match status" value="1"/>
</dbReference>
<dbReference type="FunFam" id="3.40.50.300:FF:000188">
    <property type="entry name" value="signal recognition particle receptor subunit alpha"/>
    <property type="match status" value="1"/>
</dbReference>
<dbReference type="GeneID" id="113170304"/>
<feature type="compositionally biased region" description="Acidic residues" evidence="8">
    <location>
        <begin position="301"/>
        <end position="312"/>
    </location>
</feature>